<name>J3LX40_ORYBR</name>
<feature type="transmembrane region" description="Helical" evidence="2">
    <location>
        <begin position="105"/>
        <end position="126"/>
    </location>
</feature>
<accession>J3LX40</accession>
<keyword evidence="2" id="KW-0472">Membrane</keyword>
<dbReference type="STRING" id="4533.J3LX40"/>
<evidence type="ECO:0000259" key="3">
    <source>
        <dbReference type="PROSITE" id="PS51910"/>
    </source>
</evidence>
<dbReference type="PROSITE" id="PS51910">
    <property type="entry name" value="GH18_2"/>
    <property type="match status" value="1"/>
</dbReference>
<dbReference type="InterPro" id="IPR001223">
    <property type="entry name" value="Glyco_hydro18_cat"/>
</dbReference>
<protein>
    <recommendedName>
        <fullName evidence="3">GH18 domain-containing protein</fullName>
    </recommendedName>
</protein>
<dbReference type="Gene3D" id="3.10.50.10">
    <property type="match status" value="1"/>
</dbReference>
<evidence type="ECO:0000256" key="2">
    <source>
        <dbReference type="SAM" id="Phobius"/>
    </source>
</evidence>
<feature type="region of interest" description="Disordered" evidence="1">
    <location>
        <begin position="70"/>
        <end position="100"/>
    </location>
</feature>
<dbReference type="Gramene" id="OB04G17150.1">
    <property type="protein sequence ID" value="OB04G17150.1"/>
    <property type="gene ID" value="OB04G17150"/>
</dbReference>
<reference evidence="4" key="2">
    <citation type="submission" date="2013-04" db="UniProtKB">
        <authorList>
            <consortium name="EnsemblPlants"/>
        </authorList>
    </citation>
    <scope>IDENTIFICATION</scope>
</reference>
<dbReference type="HOGENOM" id="CLU_1965222_0_0_1"/>
<feature type="domain" description="GH18" evidence="3">
    <location>
        <begin position="1"/>
        <end position="61"/>
    </location>
</feature>
<keyword evidence="2" id="KW-0812">Transmembrane</keyword>
<dbReference type="Gene3D" id="3.20.20.80">
    <property type="entry name" value="Glycosidases"/>
    <property type="match status" value="1"/>
</dbReference>
<proteinExistence type="predicted"/>
<feature type="compositionally biased region" description="Low complexity" evidence="1">
    <location>
        <begin position="77"/>
        <end position="100"/>
    </location>
</feature>
<dbReference type="InterPro" id="IPR029070">
    <property type="entry name" value="Chitinase_insertion_sf"/>
</dbReference>
<reference evidence="4" key="1">
    <citation type="journal article" date="2013" name="Nat. Commun.">
        <title>Whole-genome sequencing of Oryza brachyantha reveals mechanisms underlying Oryza genome evolution.</title>
        <authorList>
            <person name="Chen J."/>
            <person name="Huang Q."/>
            <person name="Gao D."/>
            <person name="Wang J."/>
            <person name="Lang Y."/>
            <person name="Liu T."/>
            <person name="Li B."/>
            <person name="Bai Z."/>
            <person name="Luis Goicoechea J."/>
            <person name="Liang C."/>
            <person name="Chen C."/>
            <person name="Zhang W."/>
            <person name="Sun S."/>
            <person name="Liao Y."/>
            <person name="Zhang X."/>
            <person name="Yang L."/>
            <person name="Song C."/>
            <person name="Wang M."/>
            <person name="Shi J."/>
            <person name="Liu G."/>
            <person name="Liu J."/>
            <person name="Zhou H."/>
            <person name="Zhou W."/>
            <person name="Yu Q."/>
            <person name="An N."/>
            <person name="Chen Y."/>
            <person name="Cai Q."/>
            <person name="Wang B."/>
            <person name="Liu B."/>
            <person name="Min J."/>
            <person name="Huang Y."/>
            <person name="Wu H."/>
            <person name="Li Z."/>
            <person name="Zhang Y."/>
            <person name="Yin Y."/>
            <person name="Song W."/>
            <person name="Jiang J."/>
            <person name="Jackson S.A."/>
            <person name="Wing R.A."/>
            <person name="Wang J."/>
            <person name="Chen M."/>
        </authorList>
    </citation>
    <scope>NUCLEOTIDE SEQUENCE [LARGE SCALE GENOMIC DNA]</scope>
    <source>
        <strain evidence="4">cv. IRGC 101232</strain>
    </source>
</reference>
<dbReference type="GO" id="GO:0005975">
    <property type="term" value="P:carbohydrate metabolic process"/>
    <property type="evidence" value="ECO:0007669"/>
    <property type="project" value="InterPro"/>
</dbReference>
<dbReference type="eggNOG" id="KOG2806">
    <property type="taxonomic scope" value="Eukaryota"/>
</dbReference>
<dbReference type="AlphaFoldDB" id="J3LX40"/>
<keyword evidence="5" id="KW-1185">Reference proteome</keyword>
<dbReference type="EnsemblPlants" id="OB04G17150.1">
    <property type="protein sequence ID" value="OB04G17150.1"/>
    <property type="gene ID" value="OB04G17150"/>
</dbReference>
<evidence type="ECO:0000256" key="1">
    <source>
        <dbReference type="SAM" id="MobiDB-lite"/>
    </source>
</evidence>
<evidence type="ECO:0000313" key="4">
    <source>
        <dbReference type="EnsemblPlants" id="OB04G17150.1"/>
    </source>
</evidence>
<sequence>SVASYVSVGDVWVAFDGVAVVAEKLAFAARCGLRGYFLWPVNYDDANLTVSRRASQVWTQSKLASSEFKNVTGGARQTQAPVQLPPALQSPAPTAPTSPSATSRLSWTTLVLLVHIHLGALILFSYQV</sequence>
<organism evidence="4">
    <name type="scientific">Oryza brachyantha</name>
    <name type="common">malo sina</name>
    <dbReference type="NCBI Taxonomy" id="4533"/>
    <lineage>
        <taxon>Eukaryota</taxon>
        <taxon>Viridiplantae</taxon>
        <taxon>Streptophyta</taxon>
        <taxon>Embryophyta</taxon>
        <taxon>Tracheophyta</taxon>
        <taxon>Spermatophyta</taxon>
        <taxon>Magnoliopsida</taxon>
        <taxon>Liliopsida</taxon>
        <taxon>Poales</taxon>
        <taxon>Poaceae</taxon>
        <taxon>BOP clade</taxon>
        <taxon>Oryzoideae</taxon>
        <taxon>Oryzeae</taxon>
        <taxon>Oryzinae</taxon>
        <taxon>Oryza</taxon>
    </lineage>
</organism>
<evidence type="ECO:0000313" key="5">
    <source>
        <dbReference type="Proteomes" id="UP000006038"/>
    </source>
</evidence>
<dbReference type="Proteomes" id="UP000006038">
    <property type="component" value="Chromosome 4"/>
</dbReference>
<keyword evidence="2" id="KW-1133">Transmembrane helix</keyword>